<keyword evidence="6" id="KW-0547">Nucleotide-binding</keyword>
<feature type="region of interest" description="Disordered" evidence="10">
    <location>
        <begin position="1"/>
        <end position="22"/>
    </location>
</feature>
<keyword evidence="8" id="KW-1278">Translocase</keyword>
<name>A0ABN2TIX6_9ACTN</name>
<keyword evidence="4" id="KW-1003">Cell membrane</keyword>
<dbReference type="Proteomes" id="UP001500751">
    <property type="component" value="Unassembled WGS sequence"/>
</dbReference>
<evidence type="ECO:0000313" key="13">
    <source>
        <dbReference type="Proteomes" id="UP001500751"/>
    </source>
</evidence>
<gene>
    <name evidence="12" type="ORF">GCM10009839_01330</name>
</gene>
<dbReference type="InterPro" id="IPR017871">
    <property type="entry name" value="ABC_transporter-like_CS"/>
</dbReference>
<dbReference type="Gene3D" id="3.40.50.300">
    <property type="entry name" value="P-loop containing nucleotide triphosphate hydrolases"/>
    <property type="match status" value="1"/>
</dbReference>
<keyword evidence="5" id="KW-0997">Cell inner membrane</keyword>
<evidence type="ECO:0000256" key="5">
    <source>
        <dbReference type="ARBA" id="ARBA00022519"/>
    </source>
</evidence>
<sequence length="301" mass="31353">MSRSQLSDRPVTSDGAAATGRPAIVAEPGAASAVASAAGPASSDAATVLRVEDLRVTVGGGRAEAVHGVSFEIRRGETVGLVGESGSGKTLTCRAVLGLLAPGCERSGGRIDFDGTDLTALGRRAWDTIRGTRIGAVFQDPASYLNPSLTVGRQLTETVRAHTGLSRAAARARALELFAAVGLRDVETVYHRYPHELSGGMAQRALIAIAISGDPDLLVADEATSSLDALVQAEVLELLRRLTAERGLALLLVTHDLAVVAEVCDKVLVMYRGDLVEQGPTAEVVAAPRHAHTRALLEASR</sequence>
<dbReference type="PANTHER" id="PTHR43297">
    <property type="entry name" value="OLIGOPEPTIDE TRANSPORT ATP-BINDING PROTEIN APPD"/>
    <property type="match status" value="1"/>
</dbReference>
<keyword evidence="13" id="KW-1185">Reference proteome</keyword>
<reference evidence="12 13" key="1">
    <citation type="journal article" date="2019" name="Int. J. Syst. Evol. Microbiol.">
        <title>The Global Catalogue of Microorganisms (GCM) 10K type strain sequencing project: providing services to taxonomists for standard genome sequencing and annotation.</title>
        <authorList>
            <consortium name="The Broad Institute Genomics Platform"/>
            <consortium name="The Broad Institute Genome Sequencing Center for Infectious Disease"/>
            <person name="Wu L."/>
            <person name="Ma J."/>
        </authorList>
    </citation>
    <scope>NUCLEOTIDE SEQUENCE [LARGE SCALE GENOMIC DNA]</scope>
    <source>
        <strain evidence="12 13">JCM 16014</strain>
    </source>
</reference>
<evidence type="ECO:0000256" key="8">
    <source>
        <dbReference type="ARBA" id="ARBA00022967"/>
    </source>
</evidence>
<dbReference type="InterPro" id="IPR027417">
    <property type="entry name" value="P-loop_NTPase"/>
</dbReference>
<evidence type="ECO:0000313" key="12">
    <source>
        <dbReference type="EMBL" id="GAA2011057.1"/>
    </source>
</evidence>
<protein>
    <recommendedName>
        <fullName evidence="11">ABC transporter domain-containing protein</fullName>
    </recommendedName>
</protein>
<dbReference type="InterPro" id="IPR003593">
    <property type="entry name" value="AAA+_ATPase"/>
</dbReference>
<dbReference type="PROSITE" id="PS50893">
    <property type="entry name" value="ABC_TRANSPORTER_2"/>
    <property type="match status" value="1"/>
</dbReference>
<evidence type="ECO:0000256" key="10">
    <source>
        <dbReference type="SAM" id="MobiDB-lite"/>
    </source>
</evidence>
<feature type="domain" description="ABC transporter" evidence="11">
    <location>
        <begin position="49"/>
        <end position="297"/>
    </location>
</feature>
<evidence type="ECO:0000259" key="11">
    <source>
        <dbReference type="PROSITE" id="PS50893"/>
    </source>
</evidence>
<dbReference type="PANTHER" id="PTHR43297:SF14">
    <property type="entry name" value="ATPASE AAA-TYPE CORE DOMAIN-CONTAINING PROTEIN"/>
    <property type="match status" value="1"/>
</dbReference>
<evidence type="ECO:0000256" key="7">
    <source>
        <dbReference type="ARBA" id="ARBA00022840"/>
    </source>
</evidence>
<comment type="similarity">
    <text evidence="2">Belongs to the ABC transporter superfamily.</text>
</comment>
<evidence type="ECO:0000256" key="9">
    <source>
        <dbReference type="ARBA" id="ARBA00023136"/>
    </source>
</evidence>
<accession>A0ABN2TIX6</accession>
<dbReference type="SMART" id="SM00382">
    <property type="entry name" value="AAA"/>
    <property type="match status" value="1"/>
</dbReference>
<evidence type="ECO:0000256" key="3">
    <source>
        <dbReference type="ARBA" id="ARBA00022448"/>
    </source>
</evidence>
<proteinExistence type="inferred from homology"/>
<keyword evidence="9" id="KW-0472">Membrane</keyword>
<dbReference type="InterPro" id="IPR050388">
    <property type="entry name" value="ABC_Ni/Peptide_Import"/>
</dbReference>
<dbReference type="PROSITE" id="PS00211">
    <property type="entry name" value="ABC_TRANSPORTER_1"/>
    <property type="match status" value="1"/>
</dbReference>
<keyword evidence="7" id="KW-0067">ATP-binding</keyword>
<dbReference type="EMBL" id="BAAAQN010000001">
    <property type="protein sequence ID" value="GAA2011057.1"/>
    <property type="molecule type" value="Genomic_DNA"/>
</dbReference>
<evidence type="ECO:0000256" key="1">
    <source>
        <dbReference type="ARBA" id="ARBA00004202"/>
    </source>
</evidence>
<evidence type="ECO:0000256" key="2">
    <source>
        <dbReference type="ARBA" id="ARBA00005417"/>
    </source>
</evidence>
<dbReference type="SUPFAM" id="SSF52540">
    <property type="entry name" value="P-loop containing nucleoside triphosphate hydrolases"/>
    <property type="match status" value="1"/>
</dbReference>
<evidence type="ECO:0000256" key="6">
    <source>
        <dbReference type="ARBA" id="ARBA00022741"/>
    </source>
</evidence>
<dbReference type="Pfam" id="PF00005">
    <property type="entry name" value="ABC_tran"/>
    <property type="match status" value="1"/>
</dbReference>
<comment type="subcellular location">
    <subcellularLocation>
        <location evidence="1">Cell membrane</location>
        <topology evidence="1">Peripheral membrane protein</topology>
    </subcellularLocation>
</comment>
<keyword evidence="3" id="KW-0813">Transport</keyword>
<dbReference type="InterPro" id="IPR003439">
    <property type="entry name" value="ABC_transporter-like_ATP-bd"/>
</dbReference>
<dbReference type="RefSeq" id="WP_425559080.1">
    <property type="nucleotide sequence ID" value="NZ_BAAAQN010000001.1"/>
</dbReference>
<comment type="caution">
    <text evidence="12">The sequence shown here is derived from an EMBL/GenBank/DDBJ whole genome shotgun (WGS) entry which is preliminary data.</text>
</comment>
<dbReference type="CDD" id="cd03257">
    <property type="entry name" value="ABC_NikE_OppD_transporters"/>
    <property type="match status" value="1"/>
</dbReference>
<evidence type="ECO:0000256" key="4">
    <source>
        <dbReference type="ARBA" id="ARBA00022475"/>
    </source>
</evidence>
<organism evidence="12 13">
    <name type="scientific">Catenulispora yoronensis</name>
    <dbReference type="NCBI Taxonomy" id="450799"/>
    <lineage>
        <taxon>Bacteria</taxon>
        <taxon>Bacillati</taxon>
        <taxon>Actinomycetota</taxon>
        <taxon>Actinomycetes</taxon>
        <taxon>Catenulisporales</taxon>
        <taxon>Catenulisporaceae</taxon>
        <taxon>Catenulispora</taxon>
    </lineage>
</organism>